<keyword evidence="2" id="KW-0805">Transcription regulation</keyword>
<dbReference type="STRING" id="1314773.A0A3N2PUY5"/>
<dbReference type="AlphaFoldDB" id="A0A3N2PUY5"/>
<feature type="compositionally biased region" description="Low complexity" evidence="5">
    <location>
        <begin position="519"/>
        <end position="535"/>
    </location>
</feature>
<dbReference type="Pfam" id="PF00170">
    <property type="entry name" value="bZIP_1"/>
    <property type="match status" value="1"/>
</dbReference>
<dbReference type="SUPFAM" id="SSF57959">
    <property type="entry name" value="Leucine zipper domain"/>
    <property type="match status" value="1"/>
</dbReference>
<feature type="compositionally biased region" description="Polar residues" evidence="5">
    <location>
        <begin position="212"/>
        <end position="228"/>
    </location>
</feature>
<evidence type="ECO:0000256" key="3">
    <source>
        <dbReference type="ARBA" id="ARBA00023163"/>
    </source>
</evidence>
<accession>A0A3N2PUY5</accession>
<evidence type="ECO:0000256" key="1">
    <source>
        <dbReference type="ARBA" id="ARBA00004123"/>
    </source>
</evidence>
<dbReference type="OrthoDB" id="295274at2759"/>
<dbReference type="PANTHER" id="PTHR19304">
    <property type="entry name" value="CYCLIC-AMP RESPONSE ELEMENT BINDING PROTEIN"/>
    <property type="match status" value="1"/>
</dbReference>
<evidence type="ECO:0000313" key="7">
    <source>
        <dbReference type="EMBL" id="ROT38309.1"/>
    </source>
</evidence>
<feature type="region of interest" description="Disordered" evidence="5">
    <location>
        <begin position="518"/>
        <end position="591"/>
    </location>
</feature>
<evidence type="ECO:0000313" key="8">
    <source>
        <dbReference type="Proteomes" id="UP000272025"/>
    </source>
</evidence>
<dbReference type="GO" id="GO:0003700">
    <property type="term" value="F:DNA-binding transcription factor activity"/>
    <property type="evidence" value="ECO:0007669"/>
    <property type="project" value="InterPro"/>
</dbReference>
<dbReference type="CDD" id="cd14687">
    <property type="entry name" value="bZIP_ATF2"/>
    <property type="match status" value="1"/>
</dbReference>
<feature type="compositionally biased region" description="Basic and acidic residues" evidence="5">
    <location>
        <begin position="650"/>
        <end position="663"/>
    </location>
</feature>
<protein>
    <recommendedName>
        <fullName evidence="6">BZIP domain-containing protein</fullName>
    </recommendedName>
</protein>
<dbReference type="SMART" id="SM00338">
    <property type="entry name" value="BRLZ"/>
    <property type="match status" value="1"/>
</dbReference>
<reference evidence="7 8" key="1">
    <citation type="journal article" date="2018" name="Mol. Ecol.">
        <title>The obligate alkalophilic soda-lake fungus Sodiomyces alkalinus has shifted to a protein diet.</title>
        <authorList>
            <person name="Grum-Grzhimaylo A.A."/>
            <person name="Falkoski D.L."/>
            <person name="van den Heuvel J."/>
            <person name="Valero-Jimenez C.A."/>
            <person name="Min B."/>
            <person name="Choi I.G."/>
            <person name="Lipzen A."/>
            <person name="Daum C.G."/>
            <person name="Aanen D.K."/>
            <person name="Tsang A."/>
            <person name="Henrissat B."/>
            <person name="Bilanenko E.N."/>
            <person name="de Vries R.P."/>
            <person name="van Kan J.A.L."/>
            <person name="Grigoriev I.V."/>
            <person name="Debets A.J.M."/>
        </authorList>
    </citation>
    <scope>NUCLEOTIDE SEQUENCE [LARGE SCALE GENOMIC DNA]</scope>
    <source>
        <strain evidence="7 8">F11</strain>
    </source>
</reference>
<dbReference type="InterPro" id="IPR046347">
    <property type="entry name" value="bZIP_sf"/>
</dbReference>
<comment type="subcellular location">
    <subcellularLocation>
        <location evidence="1">Nucleus</location>
    </subcellularLocation>
</comment>
<dbReference type="RefSeq" id="XP_028466115.1">
    <property type="nucleotide sequence ID" value="XM_028614297.1"/>
</dbReference>
<dbReference type="Gene3D" id="1.20.5.170">
    <property type="match status" value="1"/>
</dbReference>
<feature type="compositionally biased region" description="Low complexity" evidence="5">
    <location>
        <begin position="555"/>
        <end position="577"/>
    </location>
</feature>
<feature type="compositionally biased region" description="Low complexity" evidence="5">
    <location>
        <begin position="393"/>
        <end position="413"/>
    </location>
</feature>
<sequence>MVARPGNLYIKRATSKIPVGWLLTGLALGLEKTACSCHYSILVSHLSIYTTAVILSLNNPGLDQSWSHTSLRTHLSKIHPSCVFVSLFSILHLILILLHQPILDSCINIRSVEPSPTLLGNPDPFRRPSLPSLPWSFVSHTIVVSFEHFKAGQPYGAVDPHILRQSGAQHHSAFSLYPGPESGPGEWQMGDYMAQALLNYAHPHANPHHFPQGNTYTHETGTQESSRANHQHRHHQQHHQHRPQKKKRRPDRRSGSGSGSGNGNGNGNSNGNNSNSNAHEYTFPHHQGADQINLSTSSAPTSTPIDATALDHEGPPAAPPPPPARGRQQSSSRRGRPRKVSSPPPSTTSTTSTASTASTTQNTASHGPKPLAPKDHSQHKRRASSPDDAPRRSSNASTSTATTTSSSSNNNNNRPGETTPPDSPAEEAASTREEKKARLRLRNRQAAHKCRLRKQRSIADLQTQEAAAEAIHQALANEASMLRGEVLMLKSMILQHGSCDCPFIQDYISSSAAKLTATQQQHEQQQQQQQQQQQEQNKRLRKYSTGSVITTAGPPDGASFASSLSSVASSPGYSSPGDFPREDDDGGKSTAAIMRRPHDSASASASASADANAIVEVEDGFSTGGAWAGGGDGDMGFGYLAVGQGEGDARHDGVGVGDNDMRMSTDPTVPRLTATA</sequence>
<feature type="compositionally biased region" description="Polar residues" evidence="5">
    <location>
        <begin position="290"/>
        <end position="305"/>
    </location>
</feature>
<evidence type="ECO:0000256" key="2">
    <source>
        <dbReference type="ARBA" id="ARBA00023015"/>
    </source>
</evidence>
<dbReference type="GO" id="GO:0005634">
    <property type="term" value="C:nucleus"/>
    <property type="evidence" value="ECO:0007669"/>
    <property type="project" value="UniProtKB-SubCell"/>
</dbReference>
<name>A0A3N2PUY5_SODAK</name>
<dbReference type="InterPro" id="IPR004827">
    <property type="entry name" value="bZIP"/>
</dbReference>
<evidence type="ECO:0000256" key="4">
    <source>
        <dbReference type="ARBA" id="ARBA00023242"/>
    </source>
</evidence>
<dbReference type="PROSITE" id="PS00036">
    <property type="entry name" value="BZIP_BASIC"/>
    <property type="match status" value="1"/>
</dbReference>
<keyword evidence="8" id="KW-1185">Reference proteome</keyword>
<keyword evidence="4" id="KW-0539">Nucleus</keyword>
<dbReference type="Proteomes" id="UP000272025">
    <property type="component" value="Unassembled WGS sequence"/>
</dbReference>
<feature type="compositionally biased region" description="Low complexity" evidence="5">
    <location>
        <begin position="347"/>
        <end position="365"/>
    </location>
</feature>
<dbReference type="GeneID" id="39582775"/>
<dbReference type="PROSITE" id="PS50217">
    <property type="entry name" value="BZIP"/>
    <property type="match status" value="1"/>
</dbReference>
<keyword evidence="3" id="KW-0804">Transcription</keyword>
<feature type="region of interest" description="Disordered" evidence="5">
    <location>
        <begin position="203"/>
        <end position="437"/>
    </location>
</feature>
<dbReference type="InterPro" id="IPR051027">
    <property type="entry name" value="bZIP_transcription_factors"/>
</dbReference>
<organism evidence="7 8">
    <name type="scientific">Sodiomyces alkalinus (strain CBS 110278 / VKM F-3762 / F11)</name>
    <name type="common">Alkaliphilic filamentous fungus</name>
    <dbReference type="NCBI Taxonomy" id="1314773"/>
    <lineage>
        <taxon>Eukaryota</taxon>
        <taxon>Fungi</taxon>
        <taxon>Dikarya</taxon>
        <taxon>Ascomycota</taxon>
        <taxon>Pezizomycotina</taxon>
        <taxon>Sordariomycetes</taxon>
        <taxon>Hypocreomycetidae</taxon>
        <taxon>Glomerellales</taxon>
        <taxon>Plectosphaerellaceae</taxon>
        <taxon>Sodiomyces</taxon>
    </lineage>
</organism>
<proteinExistence type="predicted"/>
<feature type="compositionally biased region" description="Gly residues" evidence="5">
    <location>
        <begin position="256"/>
        <end position="268"/>
    </location>
</feature>
<gene>
    <name evidence="7" type="ORF">SODALDRAFT_360664</name>
</gene>
<feature type="compositionally biased region" description="Basic residues" evidence="5">
    <location>
        <begin position="229"/>
        <end position="251"/>
    </location>
</feature>
<dbReference type="EMBL" id="ML119056">
    <property type="protein sequence ID" value="ROT38309.1"/>
    <property type="molecule type" value="Genomic_DNA"/>
</dbReference>
<feature type="region of interest" description="Disordered" evidence="5">
    <location>
        <begin position="650"/>
        <end position="676"/>
    </location>
</feature>
<evidence type="ECO:0000259" key="6">
    <source>
        <dbReference type="PROSITE" id="PS50217"/>
    </source>
</evidence>
<evidence type="ECO:0000256" key="5">
    <source>
        <dbReference type="SAM" id="MobiDB-lite"/>
    </source>
</evidence>
<feature type="domain" description="BZIP" evidence="6">
    <location>
        <begin position="433"/>
        <end position="496"/>
    </location>
</feature>